<dbReference type="Pfam" id="PF00392">
    <property type="entry name" value="GntR"/>
    <property type="match status" value="1"/>
</dbReference>
<dbReference type="InterPro" id="IPR036388">
    <property type="entry name" value="WH-like_DNA-bd_sf"/>
</dbReference>
<keyword evidence="6" id="KW-1185">Reference proteome</keyword>
<accession>A0A7S7NQI1</accession>
<keyword evidence="1" id="KW-0805">Transcription regulation</keyword>
<dbReference type="InterPro" id="IPR036390">
    <property type="entry name" value="WH_DNA-bd_sf"/>
</dbReference>
<name>A0A7S7NQI1_PALFE</name>
<evidence type="ECO:0000313" key="5">
    <source>
        <dbReference type="EMBL" id="QOY87950.1"/>
    </source>
</evidence>
<evidence type="ECO:0000313" key="6">
    <source>
        <dbReference type="Proteomes" id="UP000593892"/>
    </source>
</evidence>
<sequence length="223" mass="24873">MEFVKIRRERAVDAVYDALRQAIVSCSMKPGERLNVEELAGKMGVSLTPVRGAIQQLATEGLVEVRPRSGTFVASLTPQDLDETFKLRSALECLAAEEAIERIQPEQLARLHELLKSLKRKVTNEAERRAHEQGNSEFHQIFIDASGNQRLADMYHALNAHIKIVRIHAGESGWPLRLQEEQAEHEAIVAALEARDAAALTAALRKHIYRAKDAMIAVIRAAE</sequence>
<dbReference type="AlphaFoldDB" id="A0A7S7NQI1"/>
<dbReference type="InterPro" id="IPR008920">
    <property type="entry name" value="TF_FadR/GntR_C"/>
</dbReference>
<dbReference type="InterPro" id="IPR011711">
    <property type="entry name" value="GntR_C"/>
</dbReference>
<evidence type="ECO:0000256" key="2">
    <source>
        <dbReference type="ARBA" id="ARBA00023125"/>
    </source>
</evidence>
<protein>
    <submittedName>
        <fullName evidence="5">GntR family transcriptional regulator</fullName>
    </submittedName>
</protein>
<gene>
    <name evidence="5" type="ORF">IRI77_35320</name>
</gene>
<dbReference type="CDD" id="cd07377">
    <property type="entry name" value="WHTH_GntR"/>
    <property type="match status" value="1"/>
</dbReference>
<dbReference type="InterPro" id="IPR000524">
    <property type="entry name" value="Tscrpt_reg_HTH_GntR"/>
</dbReference>
<feature type="domain" description="HTH gntR-type" evidence="4">
    <location>
        <begin position="9"/>
        <end position="76"/>
    </location>
</feature>
<dbReference type="RefSeq" id="WP_194449613.1">
    <property type="nucleotide sequence ID" value="NZ_CP063849.1"/>
</dbReference>
<dbReference type="GO" id="GO:0003700">
    <property type="term" value="F:DNA-binding transcription factor activity"/>
    <property type="evidence" value="ECO:0007669"/>
    <property type="project" value="InterPro"/>
</dbReference>
<dbReference type="KEGG" id="pfer:IRI77_35320"/>
<dbReference type="EMBL" id="CP063849">
    <property type="protein sequence ID" value="QOY87950.1"/>
    <property type="molecule type" value="Genomic_DNA"/>
</dbReference>
<organism evidence="5 6">
    <name type="scientific">Paludibaculum fermentans</name>
    <dbReference type="NCBI Taxonomy" id="1473598"/>
    <lineage>
        <taxon>Bacteria</taxon>
        <taxon>Pseudomonadati</taxon>
        <taxon>Acidobacteriota</taxon>
        <taxon>Terriglobia</taxon>
        <taxon>Bryobacterales</taxon>
        <taxon>Bryobacteraceae</taxon>
        <taxon>Paludibaculum</taxon>
    </lineage>
</organism>
<dbReference type="Gene3D" id="1.20.120.530">
    <property type="entry name" value="GntR ligand-binding domain-like"/>
    <property type="match status" value="1"/>
</dbReference>
<reference evidence="5 6" key="1">
    <citation type="submission" date="2020-10" db="EMBL/GenBank/DDBJ databases">
        <title>Complete genome sequence of Paludibaculum fermentans P105T, a facultatively anaerobic acidobacterium capable of dissimilatory Fe(III) reduction.</title>
        <authorList>
            <person name="Dedysh S.N."/>
            <person name="Beletsky A.V."/>
            <person name="Kulichevskaya I.S."/>
            <person name="Mardanov A.V."/>
            <person name="Ravin N.V."/>
        </authorList>
    </citation>
    <scope>NUCLEOTIDE SEQUENCE [LARGE SCALE GENOMIC DNA]</scope>
    <source>
        <strain evidence="5 6">P105</strain>
    </source>
</reference>
<dbReference type="PROSITE" id="PS50949">
    <property type="entry name" value="HTH_GNTR"/>
    <property type="match status" value="1"/>
</dbReference>
<dbReference type="Proteomes" id="UP000593892">
    <property type="component" value="Chromosome"/>
</dbReference>
<dbReference type="Gene3D" id="1.10.10.10">
    <property type="entry name" value="Winged helix-like DNA-binding domain superfamily/Winged helix DNA-binding domain"/>
    <property type="match status" value="1"/>
</dbReference>
<dbReference type="PANTHER" id="PTHR43537:SF24">
    <property type="entry name" value="GLUCONATE OPERON TRANSCRIPTIONAL REPRESSOR"/>
    <property type="match status" value="1"/>
</dbReference>
<keyword evidence="3" id="KW-0804">Transcription</keyword>
<dbReference type="SMART" id="SM00345">
    <property type="entry name" value="HTH_GNTR"/>
    <property type="match status" value="1"/>
</dbReference>
<dbReference type="SUPFAM" id="SSF46785">
    <property type="entry name" value="Winged helix' DNA-binding domain"/>
    <property type="match status" value="1"/>
</dbReference>
<evidence type="ECO:0000259" key="4">
    <source>
        <dbReference type="PROSITE" id="PS50949"/>
    </source>
</evidence>
<proteinExistence type="predicted"/>
<dbReference type="Pfam" id="PF07729">
    <property type="entry name" value="FCD"/>
    <property type="match status" value="1"/>
</dbReference>
<keyword evidence="2" id="KW-0238">DNA-binding</keyword>
<evidence type="ECO:0000256" key="1">
    <source>
        <dbReference type="ARBA" id="ARBA00023015"/>
    </source>
</evidence>
<evidence type="ECO:0000256" key="3">
    <source>
        <dbReference type="ARBA" id="ARBA00023163"/>
    </source>
</evidence>
<dbReference type="SMART" id="SM00895">
    <property type="entry name" value="FCD"/>
    <property type="match status" value="1"/>
</dbReference>
<dbReference type="PANTHER" id="PTHR43537">
    <property type="entry name" value="TRANSCRIPTIONAL REGULATOR, GNTR FAMILY"/>
    <property type="match status" value="1"/>
</dbReference>
<dbReference type="GO" id="GO:0003677">
    <property type="term" value="F:DNA binding"/>
    <property type="evidence" value="ECO:0007669"/>
    <property type="project" value="UniProtKB-KW"/>
</dbReference>
<dbReference type="SUPFAM" id="SSF48008">
    <property type="entry name" value="GntR ligand-binding domain-like"/>
    <property type="match status" value="1"/>
</dbReference>